<protein>
    <submittedName>
        <fullName evidence="2">Uncharacterized protein</fullName>
    </submittedName>
</protein>
<gene>
    <name evidence="2" type="ORF">U2I54_18610</name>
</gene>
<sequence length="65" mass="8516">MRCNCHFNHFRDCGRFWDDLVFGRCIRRHRDFNNCRCRHHRDHHDDHHRDHDRRRRHHDCDDRDW</sequence>
<proteinExistence type="predicted"/>
<dbReference type="EMBL" id="JAXOVW010000046">
    <property type="protein sequence ID" value="MDZ5609020.1"/>
    <property type="molecule type" value="Genomic_DNA"/>
</dbReference>
<feature type="region of interest" description="Disordered" evidence="1">
    <location>
        <begin position="39"/>
        <end position="65"/>
    </location>
</feature>
<dbReference type="Proteomes" id="UP001291930">
    <property type="component" value="Unassembled WGS sequence"/>
</dbReference>
<evidence type="ECO:0000313" key="2">
    <source>
        <dbReference type="EMBL" id="MDZ5609020.1"/>
    </source>
</evidence>
<evidence type="ECO:0000313" key="3">
    <source>
        <dbReference type="Proteomes" id="UP001291930"/>
    </source>
</evidence>
<keyword evidence="3" id="KW-1185">Reference proteome</keyword>
<organism evidence="2 3">
    <name type="scientific">Bacillus bingmayongensis</name>
    <dbReference type="NCBI Taxonomy" id="1150157"/>
    <lineage>
        <taxon>Bacteria</taxon>
        <taxon>Bacillati</taxon>
        <taxon>Bacillota</taxon>
        <taxon>Bacilli</taxon>
        <taxon>Bacillales</taxon>
        <taxon>Bacillaceae</taxon>
        <taxon>Bacillus</taxon>
    </lineage>
</organism>
<comment type="caution">
    <text evidence="2">The sequence shown here is derived from an EMBL/GenBank/DDBJ whole genome shotgun (WGS) entry which is preliminary data.</text>
</comment>
<accession>A0ABU5K031</accession>
<evidence type="ECO:0000256" key="1">
    <source>
        <dbReference type="SAM" id="MobiDB-lite"/>
    </source>
</evidence>
<name>A0ABU5K031_9BACI</name>
<reference evidence="3" key="1">
    <citation type="submission" date="2023-11" db="EMBL/GenBank/DDBJ databases">
        <title>Genome Sequence of Bacillus pseudomycoides stain BUPM19.</title>
        <authorList>
            <person name="Farhat A."/>
        </authorList>
    </citation>
    <scope>NUCLEOTIDE SEQUENCE [LARGE SCALE GENOMIC DNA]</scope>
    <source>
        <strain evidence="3">BUPM19</strain>
    </source>
</reference>